<dbReference type="InterPro" id="IPR025484">
    <property type="entry name" value="DUF4376"/>
</dbReference>
<proteinExistence type="predicted"/>
<organism evidence="2 3">
    <name type="scientific">Halomonas gemina</name>
    <dbReference type="NCBI Taxonomy" id="2945105"/>
    <lineage>
        <taxon>Bacteria</taxon>
        <taxon>Pseudomonadati</taxon>
        <taxon>Pseudomonadota</taxon>
        <taxon>Gammaproteobacteria</taxon>
        <taxon>Oceanospirillales</taxon>
        <taxon>Halomonadaceae</taxon>
        <taxon>Halomonas</taxon>
    </lineage>
</organism>
<dbReference type="Pfam" id="PF14301">
    <property type="entry name" value="DUF4376"/>
    <property type="match status" value="1"/>
</dbReference>
<keyword evidence="3" id="KW-1185">Reference proteome</keyword>
<accession>A0ABT0T334</accession>
<name>A0ABT0T334_9GAMM</name>
<comment type="caution">
    <text evidence="2">The sequence shown here is derived from an EMBL/GenBank/DDBJ whole genome shotgun (WGS) entry which is preliminary data.</text>
</comment>
<dbReference type="EMBL" id="JAMJPK010000005">
    <property type="protein sequence ID" value="MCL7941222.1"/>
    <property type="molecule type" value="Genomic_DNA"/>
</dbReference>
<evidence type="ECO:0000313" key="3">
    <source>
        <dbReference type="Proteomes" id="UP001165369"/>
    </source>
</evidence>
<dbReference type="RefSeq" id="WP_250061817.1">
    <property type="nucleotide sequence ID" value="NZ_JAMJPK010000005.1"/>
</dbReference>
<evidence type="ECO:0000259" key="1">
    <source>
        <dbReference type="Pfam" id="PF14301"/>
    </source>
</evidence>
<gene>
    <name evidence="2" type="ORF">M8009_13090</name>
</gene>
<reference evidence="2" key="1">
    <citation type="submission" date="2022-05" db="EMBL/GenBank/DDBJ databases">
        <title>Halomonas geminus sp. nov. and Halomonas llamarensis sp. nov. isolated from high-altitude salars of the Atacama Desert.</title>
        <authorList>
            <person name="Hintersatz C."/>
            <person name="Rojas L.A."/>
            <person name="Wei T.-S."/>
            <person name="Kutschke S."/>
            <person name="Lehmann F."/>
            <person name="Jain R."/>
            <person name="Pollmann K."/>
        </authorList>
    </citation>
    <scope>NUCLEOTIDE SEQUENCE</scope>
    <source>
        <strain evidence="2">ATCH28</strain>
    </source>
</reference>
<sequence>MTDYVRLRRRDPVVIAEGPGPLPRAWRNLSGFDKLSDAELRRHGWYPFRTWPDPIIKPNREKVTHHLEIEDGEVTRRWDVEELTEAERIHRLGERRREILAEIPAIRFRFETGGIVFDGIPLHTDRESQATIALAALQGAGERWKGSDGKWYAMEPERLQAAAQAVMAHKRACFAREEALVAEVKAADSLEALAAIDLEEGWP</sequence>
<protein>
    <submittedName>
        <fullName evidence="2">DUF4376 domain-containing protein</fullName>
    </submittedName>
</protein>
<dbReference type="Proteomes" id="UP001165369">
    <property type="component" value="Unassembled WGS sequence"/>
</dbReference>
<feature type="domain" description="DUF4376" evidence="1">
    <location>
        <begin position="95"/>
        <end position="194"/>
    </location>
</feature>
<evidence type="ECO:0000313" key="2">
    <source>
        <dbReference type="EMBL" id="MCL7941222.1"/>
    </source>
</evidence>